<proteinExistence type="predicted"/>
<dbReference type="InterPro" id="IPR016024">
    <property type="entry name" value="ARM-type_fold"/>
</dbReference>
<sequence>MSNKTDGDVTIRWLKEIRDEMQSNDTIRTELNRQDWIKFVEFLSEANVEQSDEIINILTDLVDNPAVVTSDGMELLIPPIWKSLVIKHQYSSRETKAFHILSHIVRLNPQVDFGGSVPQVLDISAKFLCHTSRNVHAGMDFIESLLSHAAERKLDLSSSVNSILLECCSQLRQPQAESWRYLLLASRLFPALTSTAHANTTHESFQVLIKFIVDCLQTNKLLQDDAYRYAIFELLWALSCNSHKSFGWLKDYILATESNGESFAILMTTLTVELRLQLVHFLDGTGQCTAGEKSVKRIESFGSRQTPFYIEPPILHKIILERCLQLYLVGLAEMNRAHDENSEYSSQPLAEYLEDNLAERLWIQLCDLGDVFRTELNRFSRDAVRLINTTSWNCPTVSTASFTREPTSPNSVRDVELIALLITGYLRWIVLYFKTHREGILVQHFGDERVRLLSQLQQRLVEESLNPAMETLCTLLHTYFSNDESTDLQFNRLIGYSLSALASLFTLFPGLPLVPVTSFSRSDRTLADVIFHWIASTLCDRLDHRWNPQSNALVATLVILNSMLLLEPKQSDYLVDLRQALLCATHLGDRLLSAVPQPKTKLSGSMLELCGEVLVLSVCYVREVLHSEQLSQNREHLKAHLMLQLNSYIPILQERFENSEDSSSTLSRLIQALTGLSSVDSSFQSVLGKTADCG</sequence>
<dbReference type="SUPFAM" id="SSF48371">
    <property type="entry name" value="ARM repeat"/>
    <property type="match status" value="1"/>
</dbReference>
<protein>
    <submittedName>
        <fullName evidence="1">Uncharacterized protein</fullName>
    </submittedName>
</protein>
<comment type="caution">
    <text evidence="1">The sequence shown here is derived from an EMBL/GenBank/DDBJ whole genome shotgun (WGS) entry which is preliminary data.</text>
</comment>
<evidence type="ECO:0000313" key="2">
    <source>
        <dbReference type="Proteomes" id="UP000308267"/>
    </source>
</evidence>
<organism evidence="1 2">
    <name type="scientific">Opisthorchis felineus</name>
    <dbReference type="NCBI Taxonomy" id="147828"/>
    <lineage>
        <taxon>Eukaryota</taxon>
        <taxon>Metazoa</taxon>
        <taxon>Spiralia</taxon>
        <taxon>Lophotrochozoa</taxon>
        <taxon>Platyhelminthes</taxon>
        <taxon>Trematoda</taxon>
        <taxon>Digenea</taxon>
        <taxon>Opisthorchiida</taxon>
        <taxon>Opisthorchiata</taxon>
        <taxon>Opisthorchiidae</taxon>
        <taxon>Opisthorchis</taxon>
    </lineage>
</organism>
<reference evidence="1 2" key="1">
    <citation type="journal article" date="2019" name="BMC Genomics">
        <title>New insights from Opisthorchis felineus genome: update on genomics of the epidemiologically important liver flukes.</title>
        <authorList>
            <person name="Ershov N.I."/>
            <person name="Mordvinov V.A."/>
            <person name="Prokhortchouk E.B."/>
            <person name="Pakharukova M.Y."/>
            <person name="Gunbin K.V."/>
            <person name="Ustyantsev K."/>
            <person name="Genaev M.A."/>
            <person name="Blinov A.G."/>
            <person name="Mazur A."/>
            <person name="Boulygina E."/>
            <person name="Tsygankova S."/>
            <person name="Khrameeva E."/>
            <person name="Chekanov N."/>
            <person name="Fan G."/>
            <person name="Xiao A."/>
            <person name="Zhang H."/>
            <person name="Xu X."/>
            <person name="Yang H."/>
            <person name="Solovyev V."/>
            <person name="Lee S.M."/>
            <person name="Liu X."/>
            <person name="Afonnikov D.A."/>
            <person name="Skryabin K.G."/>
        </authorList>
    </citation>
    <scope>NUCLEOTIDE SEQUENCE [LARGE SCALE GENOMIC DNA]</scope>
    <source>
        <strain evidence="1">AK-0245</strain>
        <tissue evidence="1">Whole organism</tissue>
    </source>
</reference>
<dbReference type="OrthoDB" id="6250524at2759"/>
<name>A0A4V3SDJ9_OPIFE</name>
<keyword evidence="2" id="KW-1185">Reference proteome</keyword>
<dbReference type="Proteomes" id="UP000308267">
    <property type="component" value="Unassembled WGS sequence"/>
</dbReference>
<dbReference type="EMBL" id="SJOL01008155">
    <property type="protein sequence ID" value="TGZ60994.1"/>
    <property type="molecule type" value="Genomic_DNA"/>
</dbReference>
<dbReference type="AlphaFoldDB" id="A0A4V3SDJ9"/>
<gene>
    <name evidence="1" type="ORF">CRM22_008229</name>
</gene>
<accession>A0A4V3SDJ9</accession>
<dbReference type="STRING" id="147828.A0A4V3SDJ9"/>
<evidence type="ECO:0000313" key="1">
    <source>
        <dbReference type="EMBL" id="TGZ60994.1"/>
    </source>
</evidence>